<evidence type="ECO:0000256" key="7">
    <source>
        <dbReference type="ARBA" id="ARBA00022801"/>
    </source>
</evidence>
<evidence type="ECO:0000256" key="8">
    <source>
        <dbReference type="ARBA" id="ARBA00022839"/>
    </source>
</evidence>
<dbReference type="GO" id="GO:0006308">
    <property type="term" value="P:DNA catabolic process"/>
    <property type="evidence" value="ECO:0007669"/>
    <property type="project" value="UniProtKB-UniRule"/>
</dbReference>
<keyword evidence="4 14" id="KW-0548">Nucleotidyltransferase</keyword>
<dbReference type="EMBL" id="JAGVWE010000004">
    <property type="protein sequence ID" value="MBS3063061.1"/>
    <property type="molecule type" value="Genomic_DNA"/>
</dbReference>
<evidence type="ECO:0000256" key="12">
    <source>
        <dbReference type="ARBA" id="ARBA00025068"/>
    </source>
</evidence>
<gene>
    <name evidence="14" type="primary">polC</name>
    <name evidence="18" type="ORF">J4203_04260</name>
</gene>
<proteinExistence type="inferred from homology"/>
<organism evidence="18 19">
    <name type="scientific">Candidatus Iainarchaeum sp</name>
    <dbReference type="NCBI Taxonomy" id="3101447"/>
    <lineage>
        <taxon>Archaea</taxon>
        <taxon>Candidatus Iainarchaeota</taxon>
        <taxon>Candidatus Iainarchaeia</taxon>
        <taxon>Candidatus Iainarchaeales</taxon>
        <taxon>Candidatus Iainarchaeaceae</taxon>
        <taxon>Candidatus Iainarchaeum</taxon>
    </lineage>
</organism>
<comment type="catalytic activity">
    <reaction evidence="14">
        <text>Exonucleolytic cleavage in the 3'- to 5'-direction to yield nucleoside 5'-phosphates.</text>
        <dbReference type="EC" id="3.1.11.1"/>
    </reaction>
</comment>
<dbReference type="HAMAP" id="MF_00324">
    <property type="entry name" value="DNApol_II_L_arch"/>
    <property type="match status" value="1"/>
</dbReference>
<evidence type="ECO:0000256" key="14">
    <source>
        <dbReference type="HAMAP-Rule" id="MF_00324"/>
    </source>
</evidence>
<reference evidence="18" key="1">
    <citation type="submission" date="2021-03" db="EMBL/GenBank/DDBJ databases">
        <authorList>
            <person name="Jaffe A."/>
        </authorList>
    </citation>
    <scope>NUCLEOTIDE SEQUENCE</scope>
    <source>
        <strain evidence="18">RIFCSPLOWO2_01_FULL_58_19</strain>
    </source>
</reference>
<dbReference type="GO" id="GO:0003677">
    <property type="term" value="F:DNA binding"/>
    <property type="evidence" value="ECO:0007669"/>
    <property type="project" value="UniProtKB-UniRule"/>
</dbReference>
<evidence type="ECO:0000259" key="15">
    <source>
        <dbReference type="Pfam" id="PF03833"/>
    </source>
</evidence>
<evidence type="ECO:0000313" key="19">
    <source>
        <dbReference type="Proteomes" id="UP000678237"/>
    </source>
</evidence>
<comment type="similarity">
    <text evidence="1 14">Belongs to the archaeal DNA polymerase II family.</text>
</comment>
<comment type="caution">
    <text evidence="18">The sequence shown here is derived from an EMBL/GenBank/DDBJ whole genome shotgun (WGS) entry which is preliminary data.</text>
</comment>
<name>A0A8T4L824_9ARCH</name>
<dbReference type="AlphaFoldDB" id="A0A8T4L824"/>
<keyword evidence="3 14" id="KW-0808">Transferase</keyword>
<dbReference type="GO" id="GO:0003887">
    <property type="term" value="F:DNA-directed DNA polymerase activity"/>
    <property type="evidence" value="ECO:0007669"/>
    <property type="project" value="UniProtKB-UniRule"/>
</dbReference>
<evidence type="ECO:0000256" key="10">
    <source>
        <dbReference type="ARBA" id="ARBA00023125"/>
    </source>
</evidence>
<sequence length="1143" mass="128118">MKRGINLNLKAEPQVNAYYNRLYDQVAEQYAWAEKAKATGRDATALVESKPAMDLADRCEQIIGPPGVAKRYRELFAERKDRLNCIFTIFEEILDKKLGDFETAEKRLEQAVKTSLVLVTEGVVVAPLDGVPSVKISKNYDGSPYVDIYFAGPIRAAGGTATVLPLILGDYARKLLGLDRYKPTDEEVERYVEECAVYDEIFTRQYKLSGEEVRKIIRGCPVCINGEPTEEREVSDYRNLERVHSNRVRGGMCLVLSEGIALKAMKILQMAKRLGLDWGWLEQIIKIGKGGEKEINVEPSYSYLTRIAAGRPIFAYPSRMGGFRLRYGRTRNSGIMGKGLHPATMVLSDEFISVGVQLKVERPGKSAGVFPCDSIEGPIVRLASGEVRQLHSLEEARQCLDQVKEVLFLGDLLVSYGDFKQAAHPLMPAGYCEEWWLLELQKQLAEGKKVEGIELGPVLKNPKDVDGATAVELSLQLGIPLHPKYVHYYKALNRDELLYLIEKAKAANKVFDETRIVGAELAFDEELKKLLERIGLPHKPVNGALVVGETQAYPFLKTVGALADEKPGDTHDVLECLSRLSGLTIRDKGGTFIGARMGRPETSRPRKMVGNPHVLFPIGLAGENIRSINKAMNSQDAKRQSTGVVEVDIAHYVCPGCRKTMPYYYCRDCKARTVLQTVCPKCGLNAPKEKCPKCSVPMKHYTKRKIDLNAVVEAAVHDLNTRFPELVKGVKGLINEAKVPEPLEKGILRALYDLHVFRDGTIRYELLNAPLTHFKPQEIGLSVEKARALGYDRDLHGRELTEGTQLLEIFPQDIVIHKEAGDFLVRDTKFIDDLLEKFFGVERKYKCSSREDLVGELVLGLAPHTSAAIVGRIIGYTEARLCFGHPYFHQVKRRNIDGDQDSIMLLMDGLLNFSEAYLSASRGGRMDAPLAFTVALDPNEIDDEVHNMEVCTAYPLELYEQSQKLVMPKLDSIETVKMRLGKPGQYSGIGFTHETSVFDAGPKVSKYIQLGSMEEKIKTQAKLQAMIRAVSLRDSLERVLVSHFLPDIVGNARAFSRQNFRCTKCNYKFRRVPLVGKCTKCGGNIILTIAQGSVRKYIDIAKQIIHQYDLSDYLRQRLKLIEKEVNSIFSNEKSEQKSLLEFA</sequence>
<dbReference type="InterPro" id="IPR056171">
    <property type="entry name" value="PolC_DP2_central_dom"/>
</dbReference>
<evidence type="ECO:0000313" key="18">
    <source>
        <dbReference type="EMBL" id="MBS3063061.1"/>
    </source>
</evidence>
<evidence type="ECO:0000259" key="16">
    <source>
        <dbReference type="Pfam" id="PF24844"/>
    </source>
</evidence>
<evidence type="ECO:0000256" key="9">
    <source>
        <dbReference type="ARBA" id="ARBA00022932"/>
    </source>
</evidence>
<evidence type="ECO:0000259" key="17">
    <source>
        <dbReference type="Pfam" id="PF24846"/>
    </source>
</evidence>
<evidence type="ECO:0000256" key="11">
    <source>
        <dbReference type="ARBA" id="ARBA00023268"/>
    </source>
</evidence>
<evidence type="ECO:0000256" key="6">
    <source>
        <dbReference type="ARBA" id="ARBA00022722"/>
    </source>
</evidence>
<keyword evidence="9 14" id="KW-0239">DNA-directed DNA polymerase</keyword>
<dbReference type="Pfam" id="PF24846">
    <property type="entry name" value="PolC_DP2_cat"/>
    <property type="match status" value="1"/>
</dbReference>
<feature type="domain" description="DNA polymerase II large subunit DP2 catalytic" evidence="17">
    <location>
        <begin position="724"/>
        <end position="1016"/>
    </location>
</feature>
<dbReference type="GO" id="GO:0008310">
    <property type="term" value="F:single-stranded DNA 3'-5' DNA exonuclease activity"/>
    <property type="evidence" value="ECO:0007669"/>
    <property type="project" value="UniProtKB-EC"/>
</dbReference>
<dbReference type="PANTHER" id="PTHR42210:SF1">
    <property type="entry name" value="DNA POLYMERASE II LARGE SUBUNIT"/>
    <property type="match status" value="1"/>
</dbReference>
<keyword evidence="6 14" id="KW-0540">Nuclease</keyword>
<keyword evidence="8 14" id="KW-0269">Exonuclease</keyword>
<dbReference type="NCBIfam" id="NF003103">
    <property type="entry name" value="PRK04023.1"/>
    <property type="match status" value="1"/>
</dbReference>
<evidence type="ECO:0000256" key="4">
    <source>
        <dbReference type="ARBA" id="ARBA00022695"/>
    </source>
</evidence>
<keyword evidence="7 14" id="KW-0378">Hydrolase</keyword>
<dbReference type="PIRSF" id="PIRSF016275">
    <property type="entry name" value="PolC_DP2"/>
    <property type="match status" value="1"/>
</dbReference>
<comment type="function">
    <text evidence="12 14">Possesses two activities: a DNA synthesis (polymerase) and an exonucleolytic activity that degrades single-stranded DNA in the 3'- to 5'-direction. Has a template-primer preference which is characteristic of a replicative DNA polymerase.</text>
</comment>
<reference evidence="18" key="2">
    <citation type="submission" date="2021-05" db="EMBL/GenBank/DDBJ databases">
        <title>Protein family content uncovers lineage relationships and bacterial pathway maintenance mechanisms in DPANN archaea.</title>
        <authorList>
            <person name="Castelle C.J."/>
            <person name="Meheust R."/>
            <person name="Jaffe A.L."/>
            <person name="Seitz K."/>
            <person name="Gong X."/>
            <person name="Baker B.J."/>
            <person name="Banfield J.F."/>
        </authorList>
    </citation>
    <scope>NUCLEOTIDE SEQUENCE</scope>
    <source>
        <strain evidence="18">RIFCSPLOWO2_01_FULL_58_19</strain>
    </source>
</reference>
<accession>A0A8T4L824</accession>
<keyword evidence="11 14" id="KW-0511">Multifunctional enzyme</keyword>
<dbReference type="EC" id="2.7.7.7" evidence="14"/>
<dbReference type="GO" id="GO:0006261">
    <property type="term" value="P:DNA-templated DNA replication"/>
    <property type="evidence" value="ECO:0007669"/>
    <property type="project" value="UniProtKB-UniRule"/>
</dbReference>
<evidence type="ECO:0000256" key="1">
    <source>
        <dbReference type="ARBA" id="ARBA00011053"/>
    </source>
</evidence>
<dbReference type="InterPro" id="IPR016033">
    <property type="entry name" value="PolC_DP2_N"/>
</dbReference>
<dbReference type="Pfam" id="PF24844">
    <property type="entry name" value="PolC_DP2_central"/>
    <property type="match status" value="1"/>
</dbReference>
<evidence type="ECO:0000256" key="2">
    <source>
        <dbReference type="ARBA" id="ARBA00011315"/>
    </source>
</evidence>
<dbReference type="Pfam" id="PF03833">
    <property type="entry name" value="PolC_DP2_N"/>
    <property type="match status" value="1"/>
</dbReference>
<protein>
    <recommendedName>
        <fullName evidence="14">DNA polymerase II large subunit</fullName>
        <shortName evidence="14">Pol II</shortName>
        <ecNumber evidence="14">2.7.7.7</ecNumber>
    </recommendedName>
    <alternativeName>
        <fullName evidence="14">Exodeoxyribonuclease large subunit</fullName>
        <ecNumber evidence="14">3.1.11.1</ecNumber>
    </alternativeName>
</protein>
<dbReference type="InterPro" id="IPR004475">
    <property type="entry name" value="PolC_DP2"/>
</dbReference>
<dbReference type="PANTHER" id="PTHR42210">
    <property type="entry name" value="DNA POLYMERASE II LARGE SUBUNIT"/>
    <property type="match status" value="1"/>
</dbReference>
<comment type="subunit">
    <text evidence="2 14">Heterodimer of a large subunit and a small subunit.</text>
</comment>
<evidence type="ECO:0000256" key="13">
    <source>
        <dbReference type="ARBA" id="ARBA00049244"/>
    </source>
</evidence>
<evidence type="ECO:0000256" key="3">
    <source>
        <dbReference type="ARBA" id="ARBA00022679"/>
    </source>
</evidence>
<dbReference type="InterPro" id="IPR056172">
    <property type="entry name" value="PolC_DP2_cat_dom"/>
</dbReference>
<keyword evidence="5 14" id="KW-0235">DNA replication</keyword>
<feature type="domain" description="DNA polymerase II large subunit DP2 N-terminal" evidence="15">
    <location>
        <begin position="18"/>
        <end position="286"/>
    </location>
</feature>
<dbReference type="NCBIfam" id="TIGR00354">
    <property type="entry name" value="polC"/>
    <property type="match status" value="1"/>
</dbReference>
<feature type="domain" description="DNA polymerase II large subunit DP2 central" evidence="16">
    <location>
        <begin position="292"/>
        <end position="685"/>
    </location>
</feature>
<comment type="catalytic activity">
    <reaction evidence="13 14">
        <text>DNA(n) + a 2'-deoxyribonucleoside 5'-triphosphate = DNA(n+1) + diphosphate</text>
        <dbReference type="Rhea" id="RHEA:22508"/>
        <dbReference type="Rhea" id="RHEA-COMP:17339"/>
        <dbReference type="Rhea" id="RHEA-COMP:17340"/>
        <dbReference type="ChEBI" id="CHEBI:33019"/>
        <dbReference type="ChEBI" id="CHEBI:61560"/>
        <dbReference type="ChEBI" id="CHEBI:173112"/>
        <dbReference type="EC" id="2.7.7.7"/>
    </reaction>
</comment>
<dbReference type="EC" id="3.1.11.1" evidence="14"/>
<evidence type="ECO:0000256" key="5">
    <source>
        <dbReference type="ARBA" id="ARBA00022705"/>
    </source>
</evidence>
<dbReference type="Proteomes" id="UP000678237">
    <property type="component" value="Unassembled WGS sequence"/>
</dbReference>
<keyword evidence="10 14" id="KW-0238">DNA-binding</keyword>